<reference evidence="5 6" key="1">
    <citation type="submission" date="2020-08" db="EMBL/GenBank/DDBJ databases">
        <title>Sequencing the genomes of 1000 actinobacteria strains.</title>
        <authorList>
            <person name="Klenk H.-P."/>
        </authorList>
    </citation>
    <scope>NUCLEOTIDE SEQUENCE [LARGE SCALE GENOMIC DNA]</scope>
    <source>
        <strain evidence="5 6">DSM 44593</strain>
    </source>
</reference>
<evidence type="ECO:0000259" key="4">
    <source>
        <dbReference type="SMART" id="SM01119"/>
    </source>
</evidence>
<dbReference type="Gene3D" id="3.20.20.10">
    <property type="entry name" value="Alanine racemase"/>
    <property type="match status" value="1"/>
</dbReference>
<dbReference type="SUPFAM" id="SSF51419">
    <property type="entry name" value="PLP-binding barrel"/>
    <property type="match status" value="1"/>
</dbReference>
<dbReference type="Gene3D" id="2.40.37.20">
    <property type="entry name" value="D-serine dehydratase-like domain"/>
    <property type="match status" value="1"/>
</dbReference>
<keyword evidence="2" id="KW-0456">Lyase</keyword>
<evidence type="ECO:0000256" key="3">
    <source>
        <dbReference type="SAM" id="MobiDB-lite"/>
    </source>
</evidence>
<proteinExistence type="inferred from homology"/>
<evidence type="ECO:0000256" key="1">
    <source>
        <dbReference type="ARBA" id="ARBA00005323"/>
    </source>
</evidence>
<evidence type="ECO:0000256" key="2">
    <source>
        <dbReference type="ARBA" id="ARBA00023239"/>
    </source>
</evidence>
<comment type="caution">
    <text evidence="5">The sequence shown here is derived from an EMBL/GenBank/DDBJ whole genome shotgun (WGS) entry which is preliminary data.</text>
</comment>
<accession>A0A841E919</accession>
<comment type="similarity">
    <text evidence="1">Belongs to the DSD1 family.</text>
</comment>
<feature type="region of interest" description="Disordered" evidence="3">
    <location>
        <begin position="1"/>
        <end position="21"/>
    </location>
</feature>
<sequence>MTDSATASAGPAAGAPPSPLAGAGLPAGPLAALDAEPVEARSLPQSPISAAQVRAAGLTRGDLWLPAVVLHEEPLRHNLDRFARWCGDRGAALAPHGKTTMSPHLWSAQLDRGAWGLTAATVDQARVMRRFGADRVLIANEVVDPGQLDWLARALDDPGFTPMCLVDSDAGVEAMERALDAAPRPLPVLLELGVSGRRTGVRAPDDALALARRVAACPRLDLVGVEAYEGVFPQRRDGDAPERARAWLSVLADVAERADAEGLFAAADEIVVTAGGSAYPDLAADALAALPHLSRPLRPLVRSGCYLTHDDMFMERASPLRSGADPDPLRPALTCYARVLSCPEPGRALLGAGKRDASFDIDLPQPRAVLRGGARLPVTGGVRVVELNDHHAFLDVDAAAGDAAPRVGDVVELGLSHPCTVFDKWPLIPVLDDRDRVVDAVRCLF</sequence>
<dbReference type="PANTHER" id="PTHR28004">
    <property type="entry name" value="ZGC:162816-RELATED"/>
    <property type="match status" value="1"/>
</dbReference>
<name>A0A841E919_9ACTN</name>
<protein>
    <submittedName>
        <fullName evidence="5">D-serine deaminase-like pyridoxal phosphate-dependent protein</fullName>
    </submittedName>
</protein>
<dbReference type="SMART" id="SM01119">
    <property type="entry name" value="D-ser_dehydrat"/>
    <property type="match status" value="1"/>
</dbReference>
<dbReference type="RefSeq" id="WP_184637946.1">
    <property type="nucleotide sequence ID" value="NZ_BAABKT010000032.1"/>
</dbReference>
<dbReference type="PANTHER" id="PTHR28004:SF8">
    <property type="entry name" value="D-SERINE DEAMINASE"/>
    <property type="match status" value="1"/>
</dbReference>
<gene>
    <name evidence="5" type="ORF">HNR25_004238</name>
</gene>
<evidence type="ECO:0000313" key="5">
    <source>
        <dbReference type="EMBL" id="MBB6000487.1"/>
    </source>
</evidence>
<dbReference type="InterPro" id="IPR042208">
    <property type="entry name" value="D-ser_dehydrat-like_sf"/>
</dbReference>
<keyword evidence="6" id="KW-1185">Reference proteome</keyword>
<dbReference type="InterPro" id="IPR001608">
    <property type="entry name" value="Ala_racemase_N"/>
</dbReference>
<dbReference type="Proteomes" id="UP000578077">
    <property type="component" value="Unassembled WGS sequence"/>
</dbReference>
<dbReference type="AlphaFoldDB" id="A0A841E919"/>
<dbReference type="EMBL" id="JACHLY010000001">
    <property type="protein sequence ID" value="MBB6000487.1"/>
    <property type="molecule type" value="Genomic_DNA"/>
</dbReference>
<evidence type="ECO:0000313" key="6">
    <source>
        <dbReference type="Proteomes" id="UP000578077"/>
    </source>
</evidence>
<dbReference type="InterPro" id="IPR029066">
    <property type="entry name" value="PLP-binding_barrel"/>
</dbReference>
<dbReference type="Pfam" id="PF14031">
    <property type="entry name" value="D-ser_dehydrat"/>
    <property type="match status" value="1"/>
</dbReference>
<dbReference type="GO" id="GO:0016829">
    <property type="term" value="F:lyase activity"/>
    <property type="evidence" value="ECO:0007669"/>
    <property type="project" value="UniProtKB-KW"/>
</dbReference>
<organism evidence="5 6">
    <name type="scientific">Streptomonospora salina</name>
    <dbReference type="NCBI Taxonomy" id="104205"/>
    <lineage>
        <taxon>Bacteria</taxon>
        <taxon>Bacillati</taxon>
        <taxon>Actinomycetota</taxon>
        <taxon>Actinomycetes</taxon>
        <taxon>Streptosporangiales</taxon>
        <taxon>Nocardiopsidaceae</taxon>
        <taxon>Streptomonospora</taxon>
    </lineage>
</organism>
<dbReference type="Pfam" id="PF01168">
    <property type="entry name" value="Ala_racemase_N"/>
    <property type="match status" value="1"/>
</dbReference>
<feature type="domain" description="D-serine dehydratase-like" evidence="4">
    <location>
        <begin position="332"/>
        <end position="432"/>
    </location>
</feature>
<dbReference type="InterPro" id="IPR051466">
    <property type="entry name" value="D-amino_acid_metab_enzyme"/>
</dbReference>
<dbReference type="InterPro" id="IPR026956">
    <property type="entry name" value="D-ser_dehydrat-like_dom"/>
</dbReference>